<evidence type="ECO:0000259" key="1">
    <source>
        <dbReference type="PROSITE" id="PS50930"/>
    </source>
</evidence>
<dbReference type="Proteomes" id="UP000269226">
    <property type="component" value="Chromosome"/>
</dbReference>
<evidence type="ECO:0000313" key="2">
    <source>
        <dbReference type="EMBL" id="BBC61026.1"/>
    </source>
</evidence>
<feature type="domain" description="HTH LytTR-type" evidence="1">
    <location>
        <begin position="51"/>
        <end position="148"/>
    </location>
</feature>
<dbReference type="GO" id="GO:0000156">
    <property type="term" value="F:phosphorelay response regulator activity"/>
    <property type="evidence" value="ECO:0007669"/>
    <property type="project" value="InterPro"/>
</dbReference>
<protein>
    <recommendedName>
        <fullName evidence="1">HTH LytTR-type domain-containing protein</fullName>
    </recommendedName>
</protein>
<dbReference type="Gene3D" id="2.40.50.1020">
    <property type="entry name" value="LytTr DNA-binding domain"/>
    <property type="match status" value="1"/>
</dbReference>
<organism evidence="2 3">
    <name type="scientific">Melissococcus plutonius</name>
    <dbReference type="NCBI Taxonomy" id="33970"/>
    <lineage>
        <taxon>Bacteria</taxon>
        <taxon>Bacillati</taxon>
        <taxon>Bacillota</taxon>
        <taxon>Bacilli</taxon>
        <taxon>Lactobacillales</taxon>
        <taxon>Enterococcaceae</taxon>
        <taxon>Melissococcus</taxon>
    </lineage>
</organism>
<dbReference type="GeneID" id="57043464"/>
<sequence>MKITINRILEKLDSKESAIFNIFQVTPSIEKAISLLKESNYTIVAQNIDSKEYVQLKILDILYLEYLERKIFFYTNENILFIKDSLSNFIKLLPEEFIQISKNTVVNSLSIEKFYAKKNGNFILKITSHENLMISRRYVPNLKKTLKALSN</sequence>
<evidence type="ECO:0000313" key="3">
    <source>
        <dbReference type="Proteomes" id="UP000269226"/>
    </source>
</evidence>
<dbReference type="RefSeq" id="WP_013773928.1">
    <property type="nucleotide sequence ID" value="NZ_AP018492.1"/>
</dbReference>
<dbReference type="PANTHER" id="PTHR37299:SF4">
    <property type="entry name" value="TRANSCRIPTIONAL REGULATOR"/>
    <property type="match status" value="1"/>
</dbReference>
<reference evidence="2 3" key="1">
    <citation type="submission" date="2018-01" db="EMBL/GenBank/DDBJ databases">
        <title>Whole genome sequence of Melissococcus plutonius DAT561.</title>
        <authorList>
            <person name="Okumura K."/>
            <person name="Takamatsu D."/>
            <person name="Okura M."/>
        </authorList>
    </citation>
    <scope>NUCLEOTIDE SEQUENCE [LARGE SCALE GENOMIC DNA]</scope>
    <source>
        <strain evidence="2 3">DAT561</strain>
    </source>
</reference>
<name>A0A2Z5Y2J0_9ENTE</name>
<dbReference type="EMBL" id="AP018492">
    <property type="protein sequence ID" value="BBC61026.1"/>
    <property type="molecule type" value="Genomic_DNA"/>
</dbReference>
<proteinExistence type="predicted"/>
<dbReference type="InterPro" id="IPR007492">
    <property type="entry name" value="LytTR_DNA-bd_dom"/>
</dbReference>
<gene>
    <name evidence="2" type="ORF">DAT561_0914</name>
</gene>
<dbReference type="AlphaFoldDB" id="A0A2Z5Y2J0"/>
<accession>A0A2Z5Y2J0</accession>
<dbReference type="InterPro" id="IPR046947">
    <property type="entry name" value="LytR-like"/>
</dbReference>
<dbReference type="PANTHER" id="PTHR37299">
    <property type="entry name" value="TRANSCRIPTIONAL REGULATOR-RELATED"/>
    <property type="match status" value="1"/>
</dbReference>
<dbReference type="GO" id="GO:0003677">
    <property type="term" value="F:DNA binding"/>
    <property type="evidence" value="ECO:0007669"/>
    <property type="project" value="InterPro"/>
</dbReference>
<dbReference type="PROSITE" id="PS50930">
    <property type="entry name" value="HTH_LYTTR"/>
    <property type="match status" value="1"/>
</dbReference>
<dbReference type="Pfam" id="PF04397">
    <property type="entry name" value="LytTR"/>
    <property type="match status" value="1"/>
</dbReference>
<dbReference type="SMART" id="SM00850">
    <property type="entry name" value="LytTR"/>
    <property type="match status" value="1"/>
</dbReference>